<dbReference type="RefSeq" id="WP_155356929.1">
    <property type="nucleotide sequence ID" value="NZ_BAAAHL010000068.1"/>
</dbReference>
<dbReference type="InterPro" id="IPR006015">
    <property type="entry name" value="Universal_stress_UspA"/>
</dbReference>
<dbReference type="Proteomes" id="UP000331127">
    <property type="component" value="Unassembled WGS sequence"/>
</dbReference>
<dbReference type="InterPro" id="IPR014729">
    <property type="entry name" value="Rossmann-like_a/b/a_fold"/>
</dbReference>
<evidence type="ECO:0000313" key="4">
    <source>
        <dbReference type="Proteomes" id="UP000331127"/>
    </source>
</evidence>
<accession>A0A5M3WSU4</accession>
<feature type="domain" description="UspA" evidence="2">
    <location>
        <begin position="2"/>
        <end position="137"/>
    </location>
</feature>
<dbReference type="EMBL" id="BLAE01000030">
    <property type="protein sequence ID" value="GES11576.1"/>
    <property type="molecule type" value="Genomic_DNA"/>
</dbReference>
<dbReference type="InterPro" id="IPR006016">
    <property type="entry name" value="UspA"/>
</dbReference>
<reference evidence="3 4" key="1">
    <citation type="submission" date="2019-10" db="EMBL/GenBank/DDBJ databases">
        <title>Whole genome shotgun sequence of Acrocarpospora macrocephala NBRC 16266.</title>
        <authorList>
            <person name="Ichikawa N."/>
            <person name="Kimura A."/>
            <person name="Kitahashi Y."/>
            <person name="Komaki H."/>
            <person name="Oguchi A."/>
        </authorList>
    </citation>
    <scope>NUCLEOTIDE SEQUENCE [LARGE SCALE GENOMIC DNA]</scope>
    <source>
        <strain evidence="3 4">NBRC 16266</strain>
    </source>
</reference>
<proteinExistence type="inferred from homology"/>
<keyword evidence="4" id="KW-1185">Reference proteome</keyword>
<evidence type="ECO:0000313" key="3">
    <source>
        <dbReference type="EMBL" id="GES11576.1"/>
    </source>
</evidence>
<name>A0A5M3WSU4_9ACTN</name>
<dbReference type="Gene3D" id="3.40.50.620">
    <property type="entry name" value="HUPs"/>
    <property type="match status" value="2"/>
</dbReference>
<feature type="domain" description="UspA" evidence="2">
    <location>
        <begin position="147"/>
        <end position="275"/>
    </location>
</feature>
<evidence type="ECO:0000259" key="2">
    <source>
        <dbReference type="Pfam" id="PF00582"/>
    </source>
</evidence>
<dbReference type="PANTHER" id="PTHR46553">
    <property type="entry name" value="ADENINE NUCLEOTIDE ALPHA HYDROLASES-LIKE SUPERFAMILY PROTEIN"/>
    <property type="match status" value="1"/>
</dbReference>
<evidence type="ECO:0000256" key="1">
    <source>
        <dbReference type="ARBA" id="ARBA00008791"/>
    </source>
</evidence>
<dbReference type="SUPFAM" id="SSF52402">
    <property type="entry name" value="Adenine nucleotide alpha hydrolases-like"/>
    <property type="match status" value="2"/>
</dbReference>
<gene>
    <name evidence="3" type="ORF">Amac_051730</name>
</gene>
<dbReference type="PANTHER" id="PTHR46553:SF3">
    <property type="entry name" value="ADENINE NUCLEOTIDE ALPHA HYDROLASES-LIKE SUPERFAMILY PROTEIN"/>
    <property type="match status" value="1"/>
</dbReference>
<dbReference type="OrthoDB" id="9816117at2"/>
<organism evidence="3 4">
    <name type="scientific">Acrocarpospora macrocephala</name>
    <dbReference type="NCBI Taxonomy" id="150177"/>
    <lineage>
        <taxon>Bacteria</taxon>
        <taxon>Bacillati</taxon>
        <taxon>Actinomycetota</taxon>
        <taxon>Actinomycetes</taxon>
        <taxon>Streptosporangiales</taxon>
        <taxon>Streptosporangiaceae</taxon>
        <taxon>Acrocarpospora</taxon>
    </lineage>
</organism>
<dbReference type="AlphaFoldDB" id="A0A5M3WSU4"/>
<comment type="similarity">
    <text evidence="1">Belongs to the universal stress protein A family.</text>
</comment>
<dbReference type="PRINTS" id="PR01438">
    <property type="entry name" value="UNVRSLSTRESS"/>
</dbReference>
<dbReference type="Pfam" id="PF00582">
    <property type="entry name" value="Usp"/>
    <property type="match status" value="2"/>
</dbReference>
<protein>
    <submittedName>
        <fullName evidence="3">Universal stress protein</fullName>
    </submittedName>
</protein>
<comment type="caution">
    <text evidence="3">The sequence shown here is derived from an EMBL/GenBank/DDBJ whole genome shotgun (WGS) entry which is preliminary data.</text>
</comment>
<sequence length="278" mass="28711">MIVAGVDGMRAGVEAVEWAAHEAVLRDVPLRVVSAVPAWCLDRGAAGPYSGVGAWMRDGGNAALAEAAAAARRAEAKVNVDTKLAGGDARLALIEESRHADLLVVGDSGLGALRGKLIGSVAYGVAGHAACDVVVVRKRQSPPRPEIVVGVDGSDAQSAVLEFAFKEAALRGAGLRAVLAWDWHDLLRPDVDGEPEGSRRALAEVLAGWRETSPDVRVSMDVVHGHPVDALRHAADGADLLVVGSHGHGVLAGMLLGSVSQAMLHHAPCPVAVVRIAP</sequence>